<keyword evidence="1" id="KW-0479">Metal-binding</keyword>
<keyword evidence="1" id="KW-0863">Zinc-finger</keyword>
<evidence type="ECO:0000259" key="2">
    <source>
        <dbReference type="PROSITE" id="PS50157"/>
    </source>
</evidence>
<dbReference type="Proteomes" id="UP001600888">
    <property type="component" value="Unassembled WGS sequence"/>
</dbReference>
<comment type="caution">
    <text evidence="3">The sequence shown here is derived from an EMBL/GenBank/DDBJ whole genome shotgun (WGS) entry which is preliminary data.</text>
</comment>
<evidence type="ECO:0000313" key="3">
    <source>
        <dbReference type="EMBL" id="KAL2285917.1"/>
    </source>
</evidence>
<protein>
    <recommendedName>
        <fullName evidence="2">C2H2-type domain-containing protein</fullName>
    </recommendedName>
</protein>
<proteinExistence type="predicted"/>
<evidence type="ECO:0000256" key="1">
    <source>
        <dbReference type="PROSITE-ProRule" id="PRU00042"/>
    </source>
</evidence>
<keyword evidence="4" id="KW-1185">Reference proteome</keyword>
<accession>A0ABR4ETZ7</accession>
<sequence length="216" mass="24803">MLRKTRAEWTEKQAIEDVARQMRGEDITMDDSTADDNACPMTIVQQRMFDALTAPLVNNIEAQFQRRTGAIVALMAYCGEEEPLRTKVLEARKPKPPPELQSQGLAPAEQLQQILRSVLVSAAGPKIRRCFICVFKACSLGRDHMRFDDLYREFYNPHVLARHFICVHLDGMAPYDSFECPNCRTTLVDKNHLRLHAEDIHGIKTSRKRKMRYIGE</sequence>
<dbReference type="PROSITE" id="PS00028">
    <property type="entry name" value="ZINC_FINGER_C2H2_1"/>
    <property type="match status" value="1"/>
</dbReference>
<dbReference type="InterPro" id="IPR021842">
    <property type="entry name" value="DUF3435"/>
</dbReference>
<dbReference type="EMBL" id="JBAWTH010000027">
    <property type="protein sequence ID" value="KAL2285917.1"/>
    <property type="molecule type" value="Genomic_DNA"/>
</dbReference>
<feature type="domain" description="C2H2-type" evidence="2">
    <location>
        <begin position="178"/>
        <end position="201"/>
    </location>
</feature>
<dbReference type="PROSITE" id="PS50157">
    <property type="entry name" value="ZINC_FINGER_C2H2_2"/>
    <property type="match status" value="1"/>
</dbReference>
<keyword evidence="1" id="KW-0862">Zinc</keyword>
<dbReference type="Pfam" id="PF11917">
    <property type="entry name" value="DUF3435"/>
    <property type="match status" value="1"/>
</dbReference>
<organism evidence="3 4">
    <name type="scientific">Diaporthe vaccinii</name>
    <dbReference type="NCBI Taxonomy" id="105482"/>
    <lineage>
        <taxon>Eukaryota</taxon>
        <taxon>Fungi</taxon>
        <taxon>Dikarya</taxon>
        <taxon>Ascomycota</taxon>
        <taxon>Pezizomycotina</taxon>
        <taxon>Sordariomycetes</taxon>
        <taxon>Sordariomycetidae</taxon>
        <taxon>Diaporthales</taxon>
        <taxon>Diaporthaceae</taxon>
        <taxon>Diaporthe</taxon>
        <taxon>Diaporthe eres species complex</taxon>
    </lineage>
</organism>
<reference evidence="3 4" key="1">
    <citation type="submission" date="2024-03" db="EMBL/GenBank/DDBJ databases">
        <title>A high-quality draft genome sequence of Diaporthe vaccinii, a causative agent of upright dieback and viscid rot disease in cranberry plants.</title>
        <authorList>
            <person name="Sarrasin M."/>
            <person name="Lang B.F."/>
            <person name="Burger G."/>
        </authorList>
    </citation>
    <scope>NUCLEOTIDE SEQUENCE [LARGE SCALE GENOMIC DNA]</scope>
    <source>
        <strain evidence="3 4">IS7</strain>
    </source>
</reference>
<dbReference type="InterPro" id="IPR013087">
    <property type="entry name" value="Znf_C2H2_type"/>
</dbReference>
<gene>
    <name evidence="3" type="ORF">FJTKL_07409</name>
</gene>
<name>A0ABR4ETZ7_9PEZI</name>
<evidence type="ECO:0000313" key="4">
    <source>
        <dbReference type="Proteomes" id="UP001600888"/>
    </source>
</evidence>